<dbReference type="AlphaFoldDB" id="A0A7W7D9S8"/>
<keyword evidence="1" id="KW-0472">Membrane</keyword>
<accession>A0A7W7D9S8</accession>
<proteinExistence type="predicted"/>
<reference evidence="2 3" key="1">
    <citation type="submission" date="2020-08" db="EMBL/GenBank/DDBJ databases">
        <title>Sequencing the genomes of 1000 actinobacteria strains.</title>
        <authorList>
            <person name="Klenk H.-P."/>
        </authorList>
    </citation>
    <scope>NUCLEOTIDE SEQUENCE [LARGE SCALE GENOMIC DNA]</scope>
    <source>
        <strain evidence="2 3">DSM 45784</strain>
    </source>
</reference>
<evidence type="ECO:0000313" key="3">
    <source>
        <dbReference type="Proteomes" id="UP000542210"/>
    </source>
</evidence>
<name>A0A7W7D9S8_9ACTN</name>
<gene>
    <name evidence="2" type="ORF">BJ982_004133</name>
</gene>
<keyword evidence="1" id="KW-0812">Transmembrane</keyword>
<dbReference type="EMBL" id="JACHND010000001">
    <property type="protein sequence ID" value="MBB4702589.1"/>
    <property type="molecule type" value="Genomic_DNA"/>
</dbReference>
<dbReference type="Proteomes" id="UP000542210">
    <property type="component" value="Unassembled WGS sequence"/>
</dbReference>
<keyword evidence="1" id="KW-1133">Transmembrane helix</keyword>
<comment type="caution">
    <text evidence="2">The sequence shown here is derived from an EMBL/GenBank/DDBJ whole genome shotgun (WGS) entry which is preliminary data.</text>
</comment>
<protein>
    <submittedName>
        <fullName evidence="2">Uncharacterized protein</fullName>
    </submittedName>
</protein>
<dbReference type="RefSeq" id="WP_184882471.1">
    <property type="nucleotide sequence ID" value="NZ_BOOV01000033.1"/>
</dbReference>
<evidence type="ECO:0000256" key="1">
    <source>
        <dbReference type="SAM" id="Phobius"/>
    </source>
</evidence>
<evidence type="ECO:0000313" key="2">
    <source>
        <dbReference type="EMBL" id="MBB4702589.1"/>
    </source>
</evidence>
<feature type="transmembrane region" description="Helical" evidence="1">
    <location>
        <begin position="64"/>
        <end position="85"/>
    </location>
</feature>
<sequence>MSDDTDVRLARIEAKVDVVIAQTATEKARVDDHEVRLRTVEASNTSKAVDDHEGRIRAIEKWKYALPLATLAALIAGAASVIAAIKGG</sequence>
<organism evidence="2 3">
    <name type="scientific">Sphaerisporangium siamense</name>
    <dbReference type="NCBI Taxonomy" id="795645"/>
    <lineage>
        <taxon>Bacteria</taxon>
        <taxon>Bacillati</taxon>
        <taxon>Actinomycetota</taxon>
        <taxon>Actinomycetes</taxon>
        <taxon>Streptosporangiales</taxon>
        <taxon>Streptosporangiaceae</taxon>
        <taxon>Sphaerisporangium</taxon>
    </lineage>
</organism>
<keyword evidence="3" id="KW-1185">Reference proteome</keyword>